<dbReference type="AlphaFoldDB" id="A0A6G1DMT4"/>
<sequence>MPGRYAITPLLMACLDVEKRAERGRISVREVAGTRIRGEVSEELHFDAGMGPNSTFAARSSRARCWRHDSAVGTPPKRLCLDMLSPTTVPWELHVTPDHAHGVMVVLVAVVFVYDASAPTARETLLPVPTISIRAHDPDLLRSFVKPGDLDPFAALAFTSRSGISAFSRALTSSPVRVDSLVL</sequence>
<protein>
    <submittedName>
        <fullName evidence="1">Uncharacterized protein</fullName>
    </submittedName>
</protein>
<keyword evidence="2" id="KW-1185">Reference proteome</keyword>
<reference evidence="1 2" key="1">
    <citation type="submission" date="2019-11" db="EMBL/GenBank/DDBJ databases">
        <title>Whole genome sequence of Oryza granulata.</title>
        <authorList>
            <person name="Li W."/>
        </authorList>
    </citation>
    <scope>NUCLEOTIDE SEQUENCE [LARGE SCALE GENOMIC DNA]</scope>
    <source>
        <strain evidence="2">cv. Menghai</strain>
        <tissue evidence="1">Leaf</tissue>
    </source>
</reference>
<comment type="caution">
    <text evidence="1">The sequence shown here is derived from an EMBL/GenBank/DDBJ whole genome shotgun (WGS) entry which is preliminary data.</text>
</comment>
<dbReference type="EMBL" id="SPHZ02000006">
    <property type="protein sequence ID" value="KAF0913746.1"/>
    <property type="molecule type" value="Genomic_DNA"/>
</dbReference>
<evidence type="ECO:0000313" key="2">
    <source>
        <dbReference type="Proteomes" id="UP000479710"/>
    </source>
</evidence>
<organism evidence="1 2">
    <name type="scientific">Oryza meyeriana var. granulata</name>
    <dbReference type="NCBI Taxonomy" id="110450"/>
    <lineage>
        <taxon>Eukaryota</taxon>
        <taxon>Viridiplantae</taxon>
        <taxon>Streptophyta</taxon>
        <taxon>Embryophyta</taxon>
        <taxon>Tracheophyta</taxon>
        <taxon>Spermatophyta</taxon>
        <taxon>Magnoliopsida</taxon>
        <taxon>Liliopsida</taxon>
        <taxon>Poales</taxon>
        <taxon>Poaceae</taxon>
        <taxon>BOP clade</taxon>
        <taxon>Oryzoideae</taxon>
        <taxon>Oryzeae</taxon>
        <taxon>Oryzinae</taxon>
        <taxon>Oryza</taxon>
        <taxon>Oryza meyeriana</taxon>
    </lineage>
</organism>
<gene>
    <name evidence="1" type="ORF">E2562_024620</name>
</gene>
<accession>A0A6G1DMT4</accession>
<dbReference type="OrthoDB" id="259181at2759"/>
<name>A0A6G1DMT4_9ORYZ</name>
<proteinExistence type="predicted"/>
<dbReference type="Proteomes" id="UP000479710">
    <property type="component" value="Unassembled WGS sequence"/>
</dbReference>
<evidence type="ECO:0000313" key="1">
    <source>
        <dbReference type="EMBL" id="KAF0913746.1"/>
    </source>
</evidence>